<dbReference type="InterPro" id="IPR022742">
    <property type="entry name" value="Hydrolase_4"/>
</dbReference>
<evidence type="ECO:0000313" key="4">
    <source>
        <dbReference type="Proteomes" id="UP000654670"/>
    </source>
</evidence>
<dbReference type="PIRSF" id="PIRSF017388">
    <property type="entry name" value="Esterase_lipase"/>
    <property type="match status" value="1"/>
</dbReference>
<organism evidence="3 4">
    <name type="scientific">Sporolactobacillus putidus</name>
    <dbReference type="NCBI Taxonomy" id="492735"/>
    <lineage>
        <taxon>Bacteria</taxon>
        <taxon>Bacillati</taxon>
        <taxon>Bacillota</taxon>
        <taxon>Bacilli</taxon>
        <taxon>Bacillales</taxon>
        <taxon>Sporolactobacillaceae</taxon>
        <taxon>Sporolactobacillus</taxon>
    </lineage>
</organism>
<dbReference type="SUPFAM" id="SSF53474">
    <property type="entry name" value="alpha/beta-Hydrolases"/>
    <property type="match status" value="1"/>
</dbReference>
<evidence type="ECO:0000313" key="3">
    <source>
        <dbReference type="EMBL" id="GGL54071.1"/>
    </source>
</evidence>
<feature type="active site" description="Charge relay system" evidence="1">
    <location>
        <position position="192"/>
    </location>
</feature>
<accession>A0A917W283</accession>
<dbReference type="RefSeq" id="WP_188802724.1">
    <property type="nucleotide sequence ID" value="NZ_BMOK01000006.1"/>
</dbReference>
<dbReference type="AlphaFoldDB" id="A0A917W283"/>
<name>A0A917W283_9BACL</name>
<dbReference type="Pfam" id="PF12146">
    <property type="entry name" value="Hydrolase_4"/>
    <property type="match status" value="1"/>
</dbReference>
<dbReference type="InterPro" id="IPR051044">
    <property type="entry name" value="MAG_DAG_Lipase"/>
</dbReference>
<gene>
    <name evidence="3" type="primary">est</name>
    <name evidence="3" type="ORF">GCM10007968_17590</name>
</gene>
<feature type="active site" description="Charge relay system" evidence="1">
    <location>
        <position position="222"/>
    </location>
</feature>
<sequence>MKVRPPKPFLFEGGPRAVLLLHGFTGNSADVRQLGRYLYKRGYTCYGPHYKGHGVPPEELMRTTPDDWWRDVRAAYSYLNQLGYREIAVCGLSIGGVFSLKCGYTFPVKGLVPMCAPADSRKQERIYAGVLRYAENYKIYQEKNDRDIAAEMSAIKKKIPKLLTAIRNLISDVRLNLHRITVPSLIVQGRLDEMIDADNANIIYNEIQSERKQLNWYEQSTHVITLGTEKAQLDQDIYAFLESLDWSVS</sequence>
<comment type="caution">
    <text evidence="3">The sequence shown here is derived from an EMBL/GenBank/DDBJ whole genome shotgun (WGS) entry which is preliminary data.</text>
</comment>
<feature type="active site" description="Nucleophile" evidence="1">
    <location>
        <position position="93"/>
    </location>
</feature>
<protein>
    <submittedName>
        <fullName evidence="3">Carboxylesterase</fullName>
    </submittedName>
</protein>
<dbReference type="Proteomes" id="UP000654670">
    <property type="component" value="Unassembled WGS sequence"/>
</dbReference>
<keyword evidence="4" id="KW-1185">Reference proteome</keyword>
<dbReference type="EMBL" id="BMOK01000006">
    <property type="protein sequence ID" value="GGL54071.1"/>
    <property type="molecule type" value="Genomic_DNA"/>
</dbReference>
<dbReference type="InterPro" id="IPR012354">
    <property type="entry name" value="Esterase_lipase"/>
</dbReference>
<dbReference type="PANTHER" id="PTHR11614">
    <property type="entry name" value="PHOSPHOLIPASE-RELATED"/>
    <property type="match status" value="1"/>
</dbReference>
<feature type="domain" description="Serine aminopeptidase S33" evidence="2">
    <location>
        <begin position="17"/>
        <end position="225"/>
    </location>
</feature>
<dbReference type="InterPro" id="IPR029058">
    <property type="entry name" value="AB_hydrolase_fold"/>
</dbReference>
<reference evidence="3" key="1">
    <citation type="journal article" date="2014" name="Int. J. Syst. Evol. Microbiol.">
        <title>Complete genome sequence of Corynebacterium casei LMG S-19264T (=DSM 44701T), isolated from a smear-ripened cheese.</title>
        <authorList>
            <consortium name="US DOE Joint Genome Institute (JGI-PGF)"/>
            <person name="Walter F."/>
            <person name="Albersmeier A."/>
            <person name="Kalinowski J."/>
            <person name="Ruckert C."/>
        </authorList>
    </citation>
    <scope>NUCLEOTIDE SEQUENCE</scope>
    <source>
        <strain evidence="3">JCM 15325</strain>
    </source>
</reference>
<reference evidence="3" key="2">
    <citation type="submission" date="2020-09" db="EMBL/GenBank/DDBJ databases">
        <authorList>
            <person name="Sun Q."/>
            <person name="Ohkuma M."/>
        </authorList>
    </citation>
    <scope>NUCLEOTIDE SEQUENCE</scope>
    <source>
        <strain evidence="3">JCM 15325</strain>
    </source>
</reference>
<dbReference type="Gene3D" id="3.40.50.1820">
    <property type="entry name" value="alpha/beta hydrolase"/>
    <property type="match status" value="1"/>
</dbReference>
<dbReference type="GO" id="GO:0052689">
    <property type="term" value="F:carboxylic ester hydrolase activity"/>
    <property type="evidence" value="ECO:0007669"/>
    <property type="project" value="InterPro"/>
</dbReference>
<evidence type="ECO:0000256" key="1">
    <source>
        <dbReference type="PIRSR" id="PIRSR017388-1"/>
    </source>
</evidence>
<evidence type="ECO:0000259" key="2">
    <source>
        <dbReference type="Pfam" id="PF12146"/>
    </source>
</evidence>
<proteinExistence type="predicted"/>